<protein>
    <submittedName>
        <fullName evidence="16">ABC transporter ATP-binding/permease</fullName>
    </submittedName>
</protein>
<feature type="region of interest" description="Disordered" evidence="12">
    <location>
        <begin position="1"/>
        <end position="23"/>
    </location>
</feature>
<dbReference type="InterPro" id="IPR039421">
    <property type="entry name" value="Type_1_exporter"/>
</dbReference>
<evidence type="ECO:0000256" key="7">
    <source>
        <dbReference type="ARBA" id="ARBA00022840"/>
    </source>
</evidence>
<dbReference type="Gene3D" id="1.20.1560.10">
    <property type="entry name" value="ABC transporter type 1, transmembrane domain"/>
    <property type="match status" value="1"/>
</dbReference>
<keyword evidence="11 13" id="KW-0472">Membrane</keyword>
<dbReference type="Proteomes" id="UP000008316">
    <property type="component" value="Plasmid bgla_4p"/>
</dbReference>
<evidence type="ECO:0000256" key="3">
    <source>
        <dbReference type="ARBA" id="ARBA00022475"/>
    </source>
</evidence>
<evidence type="ECO:0000259" key="14">
    <source>
        <dbReference type="PROSITE" id="PS50893"/>
    </source>
</evidence>
<dbReference type="RefSeq" id="WP_013700143.1">
    <property type="nucleotide sequence ID" value="NC_015383.1"/>
</dbReference>
<evidence type="ECO:0000256" key="9">
    <source>
        <dbReference type="ARBA" id="ARBA00022989"/>
    </source>
</evidence>
<dbReference type="InterPro" id="IPR036640">
    <property type="entry name" value="ABC1_TM_sf"/>
</dbReference>
<keyword evidence="9 13" id="KW-1133">Transmembrane helix</keyword>
<evidence type="ECO:0000313" key="17">
    <source>
        <dbReference type="Proteomes" id="UP000008316"/>
    </source>
</evidence>
<evidence type="ECO:0000256" key="13">
    <source>
        <dbReference type="SAM" id="Phobius"/>
    </source>
</evidence>
<feature type="transmembrane region" description="Helical" evidence="13">
    <location>
        <begin position="298"/>
        <end position="318"/>
    </location>
</feature>
<dbReference type="PROSITE" id="PS50893">
    <property type="entry name" value="ABC_TRANSPORTER_2"/>
    <property type="match status" value="1"/>
</dbReference>
<keyword evidence="2" id="KW-0813">Transport</keyword>
<feature type="region of interest" description="Disordered" evidence="12">
    <location>
        <begin position="600"/>
        <end position="633"/>
    </location>
</feature>
<evidence type="ECO:0000256" key="1">
    <source>
        <dbReference type="ARBA" id="ARBA00004651"/>
    </source>
</evidence>
<dbReference type="GO" id="GO:0140359">
    <property type="term" value="F:ABC-type transporter activity"/>
    <property type="evidence" value="ECO:0007669"/>
    <property type="project" value="InterPro"/>
</dbReference>
<feature type="transmembrane region" description="Helical" evidence="13">
    <location>
        <begin position="86"/>
        <end position="112"/>
    </location>
</feature>
<gene>
    <name evidence="16" type="ordered locus">bgla_4p2080</name>
</gene>
<dbReference type="InterPro" id="IPR003593">
    <property type="entry name" value="AAA+_ATPase"/>
</dbReference>
<reference evidence="16 17" key="1">
    <citation type="journal article" date="2011" name="J. Bacteriol.">
        <title>Complete genome sequence of Burkholderia gladioli BSR3.</title>
        <authorList>
            <person name="Seo Y.S."/>
            <person name="Lim J."/>
            <person name="Choi B.S."/>
            <person name="Kim H."/>
            <person name="Goo E."/>
            <person name="Lee B."/>
            <person name="Lim J.S."/>
            <person name="Choi I.Y."/>
            <person name="Moon J.S."/>
            <person name="Kim J."/>
            <person name="Hwang I."/>
        </authorList>
    </citation>
    <scope>NUCLEOTIDE SEQUENCE [LARGE SCALE GENOMIC DNA]</scope>
    <source>
        <strain evidence="17">BSR3</strain>
    </source>
</reference>
<keyword evidence="6" id="KW-0547">Nucleotide-binding</keyword>
<dbReference type="InterPro" id="IPR027417">
    <property type="entry name" value="P-loop_NTPase"/>
</dbReference>
<keyword evidence="10" id="KW-0445">Lipid transport</keyword>
<dbReference type="Gene3D" id="3.40.50.300">
    <property type="entry name" value="P-loop containing nucleotide triphosphate hydrolases"/>
    <property type="match status" value="1"/>
</dbReference>
<feature type="transmembrane region" description="Helical" evidence="13">
    <location>
        <begin position="188"/>
        <end position="205"/>
    </location>
</feature>
<dbReference type="Pfam" id="PF00005">
    <property type="entry name" value="ABC_tran"/>
    <property type="match status" value="1"/>
</dbReference>
<keyword evidence="17" id="KW-1185">Reference proteome</keyword>
<dbReference type="GO" id="GO:0006869">
    <property type="term" value="P:lipid transport"/>
    <property type="evidence" value="ECO:0007669"/>
    <property type="project" value="UniProtKB-KW"/>
</dbReference>
<geneLocation type="plasmid" evidence="16 17">
    <name>bgla_4p</name>
</geneLocation>
<feature type="domain" description="ABC transmembrane type-1" evidence="15">
    <location>
        <begin position="46"/>
        <end position="329"/>
    </location>
</feature>
<accession>F2LSV3</accession>
<keyword evidence="8" id="KW-1278">Translocase</keyword>
<dbReference type="PANTHER" id="PTHR24221">
    <property type="entry name" value="ATP-BINDING CASSETTE SUB-FAMILY B"/>
    <property type="match status" value="1"/>
</dbReference>
<dbReference type="SUPFAM" id="SSF90123">
    <property type="entry name" value="ABC transporter transmembrane region"/>
    <property type="match status" value="1"/>
</dbReference>
<proteinExistence type="predicted"/>
<evidence type="ECO:0000256" key="6">
    <source>
        <dbReference type="ARBA" id="ARBA00022741"/>
    </source>
</evidence>
<evidence type="ECO:0000256" key="5">
    <source>
        <dbReference type="ARBA" id="ARBA00022692"/>
    </source>
</evidence>
<sequence>MPIDQSTPPSHDTPASPPEPPADGISFSRVVSRLAAMMRGQPLATAFALLCGIGAALLSLTPNVVVYRLVVRLSEGQLDAATMRELMIWLLLGVLLGRLLFLGAVVLSHLLAAGAQAAVRAALVSRLARVPLGFFAGTDSDALKRVVVDDVEQLEDGIAHLIPDFTANFVTPLAVMALLFWVDWRMALAALGALVLGIVASLVLMRGNQDVARDFYANQGGLWRAIGEIVRGMPAARLFNQDGHVLGRAGQAVDAYVGTAMRWVDGSLAPSLVMQILVSSPLLLLLPIGVALHQAGSLPLTTLCFFLFFTPGLANLLIKIAGFTNRFVQQQQAIERIDAVLGQTEQPEGDSETLPAGEIRFRGVSVARGGRRLLEDIDFSMRPGTVTALVGASGSGKSTLAQLLVRAWDVDQGAIEIGGVDLRRLKRATLMRAVSCVFQDSFLFNRSVADNIRLGRPEAGEAEVVAAARLAQAHTFIEALPQGYATPLGEAGAGLSGGQRQRIAVARASLKDAPILVLDEATAQLDTHNEAMLQVALSELSRGKTVLVIAHRLASICGADQILVMDQGRIVESGRHQDLLRAGGRYARLWRLQQGEGHDGLDGLNGRNGQNGHDAGAGAGRRGAARIETGAGA</sequence>
<keyword evidence="16" id="KW-0614">Plasmid</keyword>
<feature type="domain" description="ABC transporter" evidence="14">
    <location>
        <begin position="359"/>
        <end position="592"/>
    </location>
</feature>
<dbReference type="SUPFAM" id="SSF52540">
    <property type="entry name" value="P-loop containing nucleoside triphosphate hydrolases"/>
    <property type="match status" value="1"/>
</dbReference>
<keyword evidence="7 16" id="KW-0067">ATP-binding</keyword>
<comment type="subcellular location">
    <subcellularLocation>
        <location evidence="1">Cell membrane</location>
        <topology evidence="1">Multi-pass membrane protein</topology>
    </subcellularLocation>
</comment>
<dbReference type="InterPro" id="IPR017871">
    <property type="entry name" value="ABC_transporter-like_CS"/>
</dbReference>
<organism evidence="16 17">
    <name type="scientific">Burkholderia gladioli (strain BSR3)</name>
    <dbReference type="NCBI Taxonomy" id="999541"/>
    <lineage>
        <taxon>Bacteria</taxon>
        <taxon>Pseudomonadati</taxon>
        <taxon>Pseudomonadota</taxon>
        <taxon>Betaproteobacteria</taxon>
        <taxon>Burkholderiales</taxon>
        <taxon>Burkholderiaceae</taxon>
        <taxon>Burkholderia</taxon>
    </lineage>
</organism>
<dbReference type="Pfam" id="PF00664">
    <property type="entry name" value="ABC_membrane"/>
    <property type="match status" value="1"/>
</dbReference>
<dbReference type="SMART" id="SM00382">
    <property type="entry name" value="AAA"/>
    <property type="match status" value="1"/>
</dbReference>
<dbReference type="PROSITE" id="PS50929">
    <property type="entry name" value="ABC_TM1F"/>
    <property type="match status" value="1"/>
</dbReference>
<evidence type="ECO:0000313" key="16">
    <source>
        <dbReference type="EMBL" id="AEA65973.1"/>
    </source>
</evidence>
<keyword evidence="5 13" id="KW-0812">Transmembrane</keyword>
<dbReference type="GO" id="GO:0005524">
    <property type="term" value="F:ATP binding"/>
    <property type="evidence" value="ECO:0007669"/>
    <property type="project" value="UniProtKB-KW"/>
</dbReference>
<evidence type="ECO:0000259" key="15">
    <source>
        <dbReference type="PROSITE" id="PS50929"/>
    </source>
</evidence>
<evidence type="ECO:0000256" key="11">
    <source>
        <dbReference type="ARBA" id="ARBA00023136"/>
    </source>
</evidence>
<evidence type="ECO:0000256" key="12">
    <source>
        <dbReference type="SAM" id="MobiDB-lite"/>
    </source>
</evidence>
<dbReference type="EMBL" id="CP002604">
    <property type="protein sequence ID" value="AEA65973.1"/>
    <property type="molecule type" value="Genomic_DNA"/>
</dbReference>
<dbReference type="FunFam" id="3.40.50.300:FF:000221">
    <property type="entry name" value="Multidrug ABC transporter ATP-binding protein"/>
    <property type="match status" value="1"/>
</dbReference>
<dbReference type="InterPro" id="IPR011527">
    <property type="entry name" value="ABC1_TM_dom"/>
</dbReference>
<evidence type="ECO:0000256" key="8">
    <source>
        <dbReference type="ARBA" id="ARBA00022967"/>
    </source>
</evidence>
<dbReference type="KEGG" id="bgd:bgla_4p2080"/>
<dbReference type="AlphaFoldDB" id="F2LSV3"/>
<keyword evidence="3" id="KW-1003">Cell membrane</keyword>
<dbReference type="GO" id="GO:0005886">
    <property type="term" value="C:plasma membrane"/>
    <property type="evidence" value="ECO:0007669"/>
    <property type="project" value="UniProtKB-SubCell"/>
</dbReference>
<feature type="transmembrane region" description="Helical" evidence="13">
    <location>
        <begin position="272"/>
        <end position="292"/>
    </location>
</feature>
<keyword evidence="4" id="KW-0997">Cell inner membrane</keyword>
<dbReference type="GO" id="GO:0016887">
    <property type="term" value="F:ATP hydrolysis activity"/>
    <property type="evidence" value="ECO:0007669"/>
    <property type="project" value="InterPro"/>
</dbReference>
<name>F2LSV3_BURGS</name>
<feature type="transmembrane region" description="Helical" evidence="13">
    <location>
        <begin position="43"/>
        <end position="66"/>
    </location>
</feature>
<dbReference type="InterPro" id="IPR003439">
    <property type="entry name" value="ABC_transporter-like_ATP-bd"/>
</dbReference>
<dbReference type="PROSITE" id="PS00211">
    <property type="entry name" value="ABC_TRANSPORTER_1"/>
    <property type="match status" value="1"/>
</dbReference>
<dbReference type="HOGENOM" id="CLU_000604_84_9_4"/>
<dbReference type="PANTHER" id="PTHR24221:SF654">
    <property type="entry name" value="ATP-BINDING CASSETTE SUB-FAMILY B MEMBER 6"/>
    <property type="match status" value="1"/>
</dbReference>
<evidence type="ECO:0000256" key="10">
    <source>
        <dbReference type="ARBA" id="ARBA00023055"/>
    </source>
</evidence>
<feature type="compositionally biased region" description="Polar residues" evidence="12">
    <location>
        <begin position="1"/>
        <end position="10"/>
    </location>
</feature>
<evidence type="ECO:0000256" key="4">
    <source>
        <dbReference type="ARBA" id="ARBA00022519"/>
    </source>
</evidence>
<evidence type="ECO:0000256" key="2">
    <source>
        <dbReference type="ARBA" id="ARBA00022448"/>
    </source>
</evidence>